<reference evidence="1" key="1">
    <citation type="submission" date="2022-06" db="EMBL/GenBank/DDBJ databases">
        <title>Phylogenomic reconstructions and comparative analyses of Kickxellomycotina fungi.</title>
        <authorList>
            <person name="Reynolds N.K."/>
            <person name="Stajich J.E."/>
            <person name="Barry K."/>
            <person name="Grigoriev I.V."/>
            <person name="Crous P."/>
            <person name="Smith M.E."/>
        </authorList>
    </citation>
    <scope>NUCLEOTIDE SEQUENCE</scope>
    <source>
        <strain evidence="1">RSA 2271</strain>
    </source>
</reference>
<keyword evidence="2" id="KW-1185">Reference proteome</keyword>
<accession>A0ACC1HKY7</accession>
<protein>
    <submittedName>
        <fullName evidence="1">Uncharacterized protein</fullName>
    </submittedName>
</protein>
<comment type="caution">
    <text evidence="1">The sequence shown here is derived from an EMBL/GenBank/DDBJ whole genome shotgun (WGS) entry which is preliminary data.</text>
</comment>
<gene>
    <name evidence="1" type="ORF">EV182_006579</name>
</gene>
<dbReference type="EMBL" id="JAMZIH010002758">
    <property type="protein sequence ID" value="KAJ1677240.1"/>
    <property type="molecule type" value="Genomic_DNA"/>
</dbReference>
<sequence length="187" mass="20673">IGESERSVEELFVKARQLSPCIMFLDEIEALFGRRDSSGSLGKKLISQLNMELDKNTTFEHKVVVLAATNALALIDHTITRPGRLDQLIYVPPPGAREREAILQVLTKQVCLARDVDIAQVARSVPDGTTGAELRALVWHAYIKALERHGSSTPADKIQITLHDFDVAQSRIQNMLKICATDFGPLS</sequence>
<dbReference type="Proteomes" id="UP001145114">
    <property type="component" value="Unassembled WGS sequence"/>
</dbReference>
<feature type="non-terminal residue" evidence="1">
    <location>
        <position position="1"/>
    </location>
</feature>
<evidence type="ECO:0000313" key="1">
    <source>
        <dbReference type="EMBL" id="KAJ1677240.1"/>
    </source>
</evidence>
<evidence type="ECO:0000313" key="2">
    <source>
        <dbReference type="Proteomes" id="UP001145114"/>
    </source>
</evidence>
<name>A0ACC1HKY7_9FUNG</name>
<proteinExistence type="predicted"/>
<organism evidence="1 2">
    <name type="scientific">Spiromyces aspiralis</name>
    <dbReference type="NCBI Taxonomy" id="68401"/>
    <lineage>
        <taxon>Eukaryota</taxon>
        <taxon>Fungi</taxon>
        <taxon>Fungi incertae sedis</taxon>
        <taxon>Zoopagomycota</taxon>
        <taxon>Kickxellomycotina</taxon>
        <taxon>Kickxellomycetes</taxon>
        <taxon>Kickxellales</taxon>
        <taxon>Kickxellaceae</taxon>
        <taxon>Spiromyces</taxon>
    </lineage>
</organism>